<dbReference type="Proteomes" id="UP000283269">
    <property type="component" value="Unassembled WGS sequence"/>
</dbReference>
<name>A0A409XGK0_PSICY</name>
<gene>
    <name evidence="2" type="ORF">CVT25_004786</name>
</gene>
<evidence type="ECO:0000256" key="1">
    <source>
        <dbReference type="SAM" id="Phobius"/>
    </source>
</evidence>
<sequence>MPGQLSLEKTFLLAAWVEGIVYGFLCCVFGATMFVYFSSSYSRVGSNRDRHTTGMIVISGIMFFMATFHLIMNGYRLLRGYADFRDIDGGPVAYIGNLRRWDHILKDTIYATQENLGSAAAIYRTWVLWAFDWKVIIVPTLMLMINIAAGYIVCGTYSSVDPTATVFLPRLNTWIKTFYSLAVVLNIITTSLMAWRIYSTHKKSANYNVGQGRLLSILRILVESAALQLIVEIVLLALYSNDINAQYILLESVTSVVAITFNTITLRIKLQSHAESQKSTNSGSGHPVQTIGSIPMKRIHVTIDQEVDNRDDGSFGDKVFIRDKP</sequence>
<dbReference type="OrthoDB" id="3346544at2759"/>
<evidence type="ECO:0000313" key="2">
    <source>
        <dbReference type="EMBL" id="PPQ89870.1"/>
    </source>
</evidence>
<keyword evidence="3" id="KW-1185">Reference proteome</keyword>
<evidence type="ECO:0000313" key="3">
    <source>
        <dbReference type="Proteomes" id="UP000283269"/>
    </source>
</evidence>
<keyword evidence="1" id="KW-0472">Membrane</keyword>
<dbReference type="InParanoid" id="A0A409XGK0"/>
<keyword evidence="1" id="KW-1133">Transmembrane helix</keyword>
<reference evidence="2 3" key="1">
    <citation type="journal article" date="2018" name="Evol. Lett.">
        <title>Horizontal gene cluster transfer increased hallucinogenic mushroom diversity.</title>
        <authorList>
            <person name="Reynolds H.T."/>
            <person name="Vijayakumar V."/>
            <person name="Gluck-Thaler E."/>
            <person name="Korotkin H.B."/>
            <person name="Matheny P.B."/>
            <person name="Slot J.C."/>
        </authorList>
    </citation>
    <scope>NUCLEOTIDE SEQUENCE [LARGE SCALE GENOMIC DNA]</scope>
    <source>
        <strain evidence="2 3">2631</strain>
    </source>
</reference>
<accession>A0A409XGK0</accession>
<proteinExistence type="predicted"/>
<dbReference type="AlphaFoldDB" id="A0A409XGK0"/>
<feature type="transmembrane region" description="Helical" evidence="1">
    <location>
        <begin position="12"/>
        <end position="36"/>
    </location>
</feature>
<feature type="transmembrane region" description="Helical" evidence="1">
    <location>
        <begin position="178"/>
        <end position="198"/>
    </location>
</feature>
<protein>
    <submittedName>
        <fullName evidence="2">Uncharacterized protein</fullName>
    </submittedName>
</protein>
<comment type="caution">
    <text evidence="2">The sequence shown here is derived from an EMBL/GenBank/DDBJ whole genome shotgun (WGS) entry which is preliminary data.</text>
</comment>
<keyword evidence="1" id="KW-0812">Transmembrane</keyword>
<organism evidence="2 3">
    <name type="scientific">Psilocybe cyanescens</name>
    <dbReference type="NCBI Taxonomy" id="93625"/>
    <lineage>
        <taxon>Eukaryota</taxon>
        <taxon>Fungi</taxon>
        <taxon>Dikarya</taxon>
        <taxon>Basidiomycota</taxon>
        <taxon>Agaricomycotina</taxon>
        <taxon>Agaricomycetes</taxon>
        <taxon>Agaricomycetidae</taxon>
        <taxon>Agaricales</taxon>
        <taxon>Agaricineae</taxon>
        <taxon>Strophariaceae</taxon>
        <taxon>Psilocybe</taxon>
    </lineage>
</organism>
<feature type="transmembrane region" description="Helical" evidence="1">
    <location>
        <begin position="218"/>
        <end position="239"/>
    </location>
</feature>
<feature type="transmembrane region" description="Helical" evidence="1">
    <location>
        <begin position="135"/>
        <end position="158"/>
    </location>
</feature>
<feature type="transmembrane region" description="Helical" evidence="1">
    <location>
        <begin position="56"/>
        <end position="75"/>
    </location>
</feature>
<dbReference type="EMBL" id="NHYD01001794">
    <property type="protein sequence ID" value="PPQ89870.1"/>
    <property type="molecule type" value="Genomic_DNA"/>
</dbReference>